<dbReference type="EMBL" id="CP002085">
    <property type="protein sequence ID" value="ADK84603.1"/>
    <property type="molecule type" value="Genomic_DNA"/>
</dbReference>
<proteinExistence type="predicted"/>
<protein>
    <submittedName>
        <fullName evidence="2">Type IV pilus assembly PilZ</fullName>
    </submittedName>
</protein>
<dbReference type="Gene3D" id="2.40.10.220">
    <property type="entry name" value="predicted glycosyltransferase like domains"/>
    <property type="match status" value="1"/>
</dbReference>
<feature type="domain" description="PilZ" evidence="1">
    <location>
        <begin position="22"/>
        <end position="117"/>
    </location>
</feature>
<evidence type="ECO:0000259" key="1">
    <source>
        <dbReference type="Pfam" id="PF07238"/>
    </source>
</evidence>
<dbReference type="InterPro" id="IPR009875">
    <property type="entry name" value="PilZ_domain"/>
</dbReference>
<gene>
    <name evidence="2" type="ordered locus">Deba_1235</name>
</gene>
<dbReference type="Proteomes" id="UP000009047">
    <property type="component" value="Chromosome"/>
</dbReference>
<keyword evidence="3" id="KW-1185">Reference proteome</keyword>
<evidence type="ECO:0000313" key="3">
    <source>
        <dbReference type="Proteomes" id="UP000009047"/>
    </source>
</evidence>
<dbReference type="HOGENOM" id="CLU_1831917_0_0_7"/>
<dbReference type="KEGG" id="dbr:Deba_1235"/>
<organism evidence="2 3">
    <name type="scientific">Desulfarculus baarsii (strain ATCC 33931 / DSM 2075 / LMG 7858 / VKM B-1802 / 2st14)</name>
    <dbReference type="NCBI Taxonomy" id="644282"/>
    <lineage>
        <taxon>Bacteria</taxon>
        <taxon>Pseudomonadati</taxon>
        <taxon>Thermodesulfobacteriota</taxon>
        <taxon>Desulfarculia</taxon>
        <taxon>Desulfarculales</taxon>
        <taxon>Desulfarculaceae</taxon>
        <taxon>Desulfarculus</taxon>
    </lineage>
</organism>
<dbReference type="GO" id="GO:0035438">
    <property type="term" value="F:cyclic-di-GMP binding"/>
    <property type="evidence" value="ECO:0007669"/>
    <property type="project" value="InterPro"/>
</dbReference>
<name>E1QFZ3_DESB2</name>
<reference evidence="2 3" key="1">
    <citation type="journal article" date="2010" name="Stand. Genomic Sci.">
        <title>Complete genome sequence of Desulfarculus baarsii type strain (2st14).</title>
        <authorList>
            <person name="Sun H."/>
            <person name="Spring S."/>
            <person name="Lapidus A."/>
            <person name="Davenport K."/>
            <person name="Del Rio T.G."/>
            <person name="Tice H."/>
            <person name="Nolan M."/>
            <person name="Copeland A."/>
            <person name="Cheng J.F."/>
            <person name="Lucas S."/>
            <person name="Tapia R."/>
            <person name="Goodwin L."/>
            <person name="Pitluck S."/>
            <person name="Ivanova N."/>
            <person name="Pagani I."/>
            <person name="Mavromatis K."/>
            <person name="Ovchinnikova G."/>
            <person name="Pati A."/>
            <person name="Chen A."/>
            <person name="Palaniappan K."/>
            <person name="Hauser L."/>
            <person name="Chang Y.J."/>
            <person name="Jeffries C.D."/>
            <person name="Detter J.C."/>
            <person name="Han C."/>
            <person name="Rohde M."/>
            <person name="Brambilla E."/>
            <person name="Goker M."/>
            <person name="Woyke T."/>
            <person name="Bristow J."/>
            <person name="Eisen J.A."/>
            <person name="Markowitz V."/>
            <person name="Hugenholtz P."/>
            <person name="Kyrpides N.C."/>
            <person name="Klenk H.P."/>
            <person name="Land M."/>
        </authorList>
    </citation>
    <scope>NUCLEOTIDE SEQUENCE [LARGE SCALE GENOMIC DNA]</scope>
    <source>
        <strain evidence="3">ATCC 33931 / DSM 2075 / LMG 7858 / VKM B-1802 / 2st14</strain>
    </source>
</reference>
<evidence type="ECO:0000313" key="2">
    <source>
        <dbReference type="EMBL" id="ADK84603.1"/>
    </source>
</evidence>
<dbReference type="Pfam" id="PF07238">
    <property type="entry name" value="PilZ"/>
    <property type="match status" value="1"/>
</dbReference>
<dbReference type="STRING" id="644282.Deba_1235"/>
<sequence length="140" mass="15966">MFLKSKKANKKAGEIVIEYEEDRRNYFRMDLPSDKPVVIKVEGRQLKALDLSAGGAAALGPPLPQEKPLKAILVLPGAQEPIPMILSSLGQLREGVVRLRFDKIRERDQERIHQFVLDLQKEEMARKRKAQALAQQKKRI</sequence>
<accession>E1QFZ3</accession>
<dbReference type="AlphaFoldDB" id="E1QFZ3"/>